<dbReference type="SUPFAM" id="SSF53807">
    <property type="entry name" value="Helical backbone' metal receptor"/>
    <property type="match status" value="1"/>
</dbReference>
<sequence>MRSHRAKAGLRAGHGRRATAAPPAVLRRAALAVALAAAAPALPAAAAERLAVLSSDVAEIVVALGKAGEVVARDRSSTMPELAGAADIGTSRAIAAEPVLRTRPTLALGTDIVQPPTVFGQLEKLGVHAVKLGGKADGSDFAEVVREVGRLIGAPDAADRLAADWTRRMTPAAPSNVRVLVTYEGKTMAGRDTPADTLIRAAGAVNAAAGIDGYKQVNPEALVGMAPDVILVAEHNRSVYGGLDRLKARADVAATPAGRSGKVFEMPVHQIFTVNLGSPAAVQALEEKFR</sequence>
<evidence type="ECO:0000313" key="3">
    <source>
        <dbReference type="EMBL" id="GAA4340297.1"/>
    </source>
</evidence>
<dbReference type="RefSeq" id="WP_345251647.1">
    <property type="nucleotide sequence ID" value="NZ_BAABFO010000025.1"/>
</dbReference>
<proteinExistence type="predicted"/>
<dbReference type="Gene3D" id="3.40.50.1980">
    <property type="entry name" value="Nitrogenase molybdenum iron protein domain"/>
    <property type="match status" value="2"/>
</dbReference>
<evidence type="ECO:0000256" key="1">
    <source>
        <dbReference type="SAM" id="SignalP"/>
    </source>
</evidence>
<evidence type="ECO:0000313" key="4">
    <source>
        <dbReference type="Proteomes" id="UP001501671"/>
    </source>
</evidence>
<accession>A0ABP8HK41</accession>
<feature type="chain" id="PRO_5046139753" evidence="1">
    <location>
        <begin position="47"/>
        <end position="290"/>
    </location>
</feature>
<dbReference type="PANTHER" id="PTHR30535">
    <property type="entry name" value="VITAMIN B12-BINDING PROTEIN"/>
    <property type="match status" value="1"/>
</dbReference>
<dbReference type="InterPro" id="IPR050902">
    <property type="entry name" value="ABC_Transporter_SBP"/>
</dbReference>
<dbReference type="Pfam" id="PF01497">
    <property type="entry name" value="Peripla_BP_2"/>
    <property type="match status" value="1"/>
</dbReference>
<reference evidence="4" key="1">
    <citation type="journal article" date="2019" name="Int. J. Syst. Evol. Microbiol.">
        <title>The Global Catalogue of Microorganisms (GCM) 10K type strain sequencing project: providing services to taxonomists for standard genome sequencing and annotation.</title>
        <authorList>
            <consortium name="The Broad Institute Genomics Platform"/>
            <consortium name="The Broad Institute Genome Sequencing Center for Infectious Disease"/>
            <person name="Wu L."/>
            <person name="Ma J."/>
        </authorList>
    </citation>
    <scope>NUCLEOTIDE SEQUENCE [LARGE SCALE GENOMIC DNA]</scope>
    <source>
        <strain evidence="4">JCM 17666</strain>
    </source>
</reference>
<dbReference type="PANTHER" id="PTHR30535:SF4">
    <property type="entry name" value="HEMIN-BINDING PERIPLASMIC PROTEIN HMUT"/>
    <property type="match status" value="1"/>
</dbReference>
<feature type="signal peptide" evidence="1">
    <location>
        <begin position="1"/>
        <end position="46"/>
    </location>
</feature>
<dbReference type="PROSITE" id="PS50983">
    <property type="entry name" value="FE_B12_PBP"/>
    <property type="match status" value="1"/>
</dbReference>
<organism evidence="3 4">
    <name type="scientific">Pigmentiphaga soli</name>
    <dbReference type="NCBI Taxonomy" id="1007095"/>
    <lineage>
        <taxon>Bacteria</taxon>
        <taxon>Pseudomonadati</taxon>
        <taxon>Pseudomonadota</taxon>
        <taxon>Betaproteobacteria</taxon>
        <taxon>Burkholderiales</taxon>
        <taxon>Alcaligenaceae</taxon>
        <taxon>Pigmentiphaga</taxon>
    </lineage>
</organism>
<keyword evidence="1" id="KW-0732">Signal</keyword>
<dbReference type="Proteomes" id="UP001501671">
    <property type="component" value="Unassembled WGS sequence"/>
</dbReference>
<comment type="caution">
    <text evidence="3">The sequence shown here is derived from an EMBL/GenBank/DDBJ whole genome shotgun (WGS) entry which is preliminary data.</text>
</comment>
<dbReference type="InterPro" id="IPR002491">
    <property type="entry name" value="ABC_transptr_periplasmic_BD"/>
</dbReference>
<evidence type="ECO:0000259" key="2">
    <source>
        <dbReference type="PROSITE" id="PS50983"/>
    </source>
</evidence>
<feature type="domain" description="Fe/B12 periplasmic-binding" evidence="2">
    <location>
        <begin position="49"/>
        <end position="290"/>
    </location>
</feature>
<name>A0ABP8HK41_9BURK</name>
<dbReference type="EMBL" id="BAABFO010000025">
    <property type="protein sequence ID" value="GAA4340297.1"/>
    <property type="molecule type" value="Genomic_DNA"/>
</dbReference>
<protein>
    <submittedName>
        <fullName evidence="3">Hemin ABC transporter substrate-binding protein</fullName>
    </submittedName>
</protein>
<keyword evidence="4" id="KW-1185">Reference proteome</keyword>
<gene>
    <name evidence="3" type="ORF">GCM10023144_39810</name>
</gene>